<protein>
    <submittedName>
        <fullName evidence="1">Uncharacterized protein</fullName>
    </submittedName>
</protein>
<reference evidence="1" key="1">
    <citation type="submission" date="2014-09" db="EMBL/GenBank/DDBJ databases">
        <authorList>
            <person name="Magalhaes I.L.F."/>
            <person name="Oliveira U."/>
            <person name="Santos F.R."/>
            <person name="Vidigal T.H.D.A."/>
            <person name="Brescovit A.D."/>
            <person name="Santos A.J."/>
        </authorList>
    </citation>
    <scope>NUCLEOTIDE SEQUENCE</scope>
    <source>
        <tissue evidence="1">Shoot tissue taken approximately 20 cm above the soil surface</tissue>
    </source>
</reference>
<accession>A0A0A9B1N6</accession>
<dbReference type="EMBL" id="GBRH01244668">
    <property type="protein sequence ID" value="JAD53227.1"/>
    <property type="molecule type" value="Transcribed_RNA"/>
</dbReference>
<sequence>MWLAKKTYGLQLTPVVYCDVVCMPLNRGYVPNSTGYAWSGLNLCHDMLCSSYGAGAVVHGQHVGYFHLLSICT</sequence>
<organism evidence="1">
    <name type="scientific">Arundo donax</name>
    <name type="common">Giant reed</name>
    <name type="synonym">Donax arundinaceus</name>
    <dbReference type="NCBI Taxonomy" id="35708"/>
    <lineage>
        <taxon>Eukaryota</taxon>
        <taxon>Viridiplantae</taxon>
        <taxon>Streptophyta</taxon>
        <taxon>Embryophyta</taxon>
        <taxon>Tracheophyta</taxon>
        <taxon>Spermatophyta</taxon>
        <taxon>Magnoliopsida</taxon>
        <taxon>Liliopsida</taxon>
        <taxon>Poales</taxon>
        <taxon>Poaceae</taxon>
        <taxon>PACMAD clade</taxon>
        <taxon>Arundinoideae</taxon>
        <taxon>Arundineae</taxon>
        <taxon>Arundo</taxon>
    </lineage>
</organism>
<evidence type="ECO:0000313" key="1">
    <source>
        <dbReference type="EMBL" id="JAD53227.1"/>
    </source>
</evidence>
<dbReference type="AlphaFoldDB" id="A0A0A9B1N6"/>
<name>A0A0A9B1N6_ARUDO</name>
<proteinExistence type="predicted"/>
<reference evidence="1" key="2">
    <citation type="journal article" date="2015" name="Data Brief">
        <title>Shoot transcriptome of the giant reed, Arundo donax.</title>
        <authorList>
            <person name="Barrero R.A."/>
            <person name="Guerrero F.D."/>
            <person name="Moolhuijzen P."/>
            <person name="Goolsby J.A."/>
            <person name="Tidwell J."/>
            <person name="Bellgard S.E."/>
            <person name="Bellgard M.I."/>
        </authorList>
    </citation>
    <scope>NUCLEOTIDE SEQUENCE</scope>
    <source>
        <tissue evidence="1">Shoot tissue taken approximately 20 cm above the soil surface</tissue>
    </source>
</reference>